<reference evidence="5 6" key="1">
    <citation type="submission" date="2006-02" db="EMBL/GenBank/DDBJ databases">
        <authorList>
            <person name="Pinhassi J."/>
            <person name="Pedros-Alio C."/>
            <person name="Ferriera S."/>
            <person name="Johnson J."/>
            <person name="Kravitz S."/>
            <person name="Halpern A."/>
            <person name="Remington K."/>
            <person name="Beeson K."/>
            <person name="Tran B."/>
            <person name="Rogers Y.-H."/>
            <person name="Friedman R."/>
            <person name="Venter J.C."/>
        </authorList>
    </citation>
    <scope>NUCLEOTIDE SEQUENCE [LARGE SCALE GENOMIC DNA]</scope>
    <source>
        <strain evidence="5 6">MED297</strain>
    </source>
</reference>
<evidence type="ECO:0000313" key="5">
    <source>
        <dbReference type="EMBL" id="EAR09988.1"/>
    </source>
</evidence>
<feature type="chain" id="PRO_5002666407" evidence="3">
    <location>
        <begin position="22"/>
        <end position="376"/>
    </location>
</feature>
<dbReference type="RefSeq" id="WP_008045594.1">
    <property type="nucleotide sequence ID" value="NZ_CH724152.1"/>
</dbReference>
<organism evidence="5 6">
    <name type="scientific">Reinekea blandensis MED297</name>
    <dbReference type="NCBI Taxonomy" id="314283"/>
    <lineage>
        <taxon>Bacteria</taxon>
        <taxon>Pseudomonadati</taxon>
        <taxon>Pseudomonadota</taxon>
        <taxon>Gammaproteobacteria</taxon>
        <taxon>Oceanospirillales</taxon>
        <taxon>Saccharospirillaceae</taxon>
        <taxon>Reinekea</taxon>
    </lineage>
</organism>
<dbReference type="AlphaFoldDB" id="A4BCQ6"/>
<evidence type="ECO:0000256" key="1">
    <source>
        <dbReference type="ARBA" id="ARBA00004370"/>
    </source>
</evidence>
<gene>
    <name evidence="5" type="ORF">MED297_07866</name>
</gene>
<comment type="subcellular location">
    <subcellularLocation>
        <location evidence="1">Membrane</location>
    </subcellularLocation>
</comment>
<dbReference type="InterPro" id="IPR001466">
    <property type="entry name" value="Beta-lactam-related"/>
</dbReference>
<evidence type="ECO:0000256" key="2">
    <source>
        <dbReference type="ARBA" id="ARBA00023136"/>
    </source>
</evidence>
<dbReference type="PANTHER" id="PTHR46825">
    <property type="entry name" value="D-ALANYL-D-ALANINE-CARBOXYPEPTIDASE/ENDOPEPTIDASE AMPH"/>
    <property type="match status" value="1"/>
</dbReference>
<dbReference type="GO" id="GO:0016020">
    <property type="term" value="C:membrane"/>
    <property type="evidence" value="ECO:0007669"/>
    <property type="project" value="UniProtKB-SubCell"/>
</dbReference>
<dbReference type="Gene3D" id="3.40.710.10">
    <property type="entry name" value="DD-peptidase/beta-lactamase superfamily"/>
    <property type="match status" value="1"/>
</dbReference>
<name>A4BCQ6_9GAMM</name>
<dbReference type="EMBL" id="AAOE01000006">
    <property type="protein sequence ID" value="EAR09988.1"/>
    <property type="molecule type" value="Genomic_DNA"/>
</dbReference>
<proteinExistence type="predicted"/>
<dbReference type="SUPFAM" id="SSF56601">
    <property type="entry name" value="beta-lactamase/transpeptidase-like"/>
    <property type="match status" value="1"/>
</dbReference>
<dbReference type="Pfam" id="PF00144">
    <property type="entry name" value="Beta-lactamase"/>
    <property type="match status" value="1"/>
</dbReference>
<evidence type="ECO:0000313" key="6">
    <source>
        <dbReference type="Proteomes" id="UP000005953"/>
    </source>
</evidence>
<dbReference type="STRING" id="314283.MED297_07866"/>
<keyword evidence="6" id="KW-1185">Reference proteome</keyword>
<dbReference type="Proteomes" id="UP000005953">
    <property type="component" value="Unassembled WGS sequence"/>
</dbReference>
<dbReference type="OrthoDB" id="119951at2"/>
<keyword evidence="3" id="KW-0732">Signal</keyword>
<feature type="signal peptide" evidence="3">
    <location>
        <begin position="1"/>
        <end position="21"/>
    </location>
</feature>
<protein>
    <submittedName>
        <fullName evidence="5">Beta-lactamase</fullName>
    </submittedName>
</protein>
<dbReference type="PROSITE" id="PS51257">
    <property type="entry name" value="PROKAR_LIPOPROTEIN"/>
    <property type="match status" value="1"/>
</dbReference>
<dbReference type="InterPro" id="IPR012338">
    <property type="entry name" value="Beta-lactam/transpept-like"/>
</dbReference>
<evidence type="ECO:0000256" key="3">
    <source>
        <dbReference type="SAM" id="SignalP"/>
    </source>
</evidence>
<sequence>MRIFQTIGIGFSLLLSCAGFADEHSDFQRLVETTVIDYRAQGDLVGLGAVVVHQGDIQAMAVDGERKVRSGVALSVNDYWHIGSVTKSFTATMIARLVEQGRLDWQMSVGDVFADVTEVHPGWQNVTLYQLLTHTSGADTNFSLFVHAQSPAPGLERMAARERAVVSEIRKAPAKTPGRQFAYSNVGYTVAGVMAEKVTGQPWEALMKQELLRPLGLNSAGFGAPADNGTPLSQPRGHRSVFGVRIASAMDADNTPIIGPAGTLHMSMTDLATYATEHLKGRKGEGVLLPAPVYDQLHQPHLDNYAMGWLVNSDDPYGLGDMIWHNGSNTRWYTLLVLFPEQDLAIAVVANDGRISHVQSYAWQVIESIAEAWSSS</sequence>
<feature type="domain" description="Beta-lactamase-related" evidence="4">
    <location>
        <begin position="33"/>
        <end position="355"/>
    </location>
</feature>
<evidence type="ECO:0000259" key="4">
    <source>
        <dbReference type="Pfam" id="PF00144"/>
    </source>
</evidence>
<dbReference type="PANTHER" id="PTHR46825:SF11">
    <property type="entry name" value="PENICILLIN-BINDING PROTEIN 4"/>
    <property type="match status" value="1"/>
</dbReference>
<dbReference type="InterPro" id="IPR050491">
    <property type="entry name" value="AmpC-like"/>
</dbReference>
<keyword evidence="2" id="KW-0472">Membrane</keyword>
<accession>A4BCQ6</accession>
<dbReference type="HOGENOM" id="CLU_020027_14_4_6"/>
<comment type="caution">
    <text evidence="5">The sequence shown here is derived from an EMBL/GenBank/DDBJ whole genome shotgun (WGS) entry which is preliminary data.</text>
</comment>